<evidence type="ECO:0000313" key="2">
    <source>
        <dbReference type="Proteomes" id="UP001058980"/>
    </source>
</evidence>
<evidence type="ECO:0008006" key="3">
    <source>
        <dbReference type="Google" id="ProtNLM"/>
    </source>
</evidence>
<protein>
    <recommendedName>
        <fullName evidence="3">Transposase</fullName>
    </recommendedName>
</protein>
<dbReference type="EMBL" id="CP102780">
    <property type="protein sequence ID" value="UVA81750.1"/>
    <property type="molecule type" value="Genomic_DNA"/>
</dbReference>
<keyword evidence="2" id="KW-1185">Reference proteome</keyword>
<gene>
    <name evidence="1" type="ORF">NTU39_12475</name>
</gene>
<proteinExistence type="predicted"/>
<reference evidence="1" key="1">
    <citation type="submission" date="2022-08" db="EMBL/GenBank/DDBJ databases">
        <title>Multi-unit outbreak of Pandoraea commovens among non-cystic fibrosis intensive care patients from 2019 to 2021 in Berlin, Germany.</title>
        <authorList>
            <person name="Menzel P."/>
        </authorList>
    </citation>
    <scope>NUCLEOTIDE SEQUENCE</scope>
    <source>
        <strain evidence="1">LB-19-202-79</strain>
    </source>
</reference>
<evidence type="ECO:0000313" key="1">
    <source>
        <dbReference type="EMBL" id="UVA81750.1"/>
    </source>
</evidence>
<dbReference type="Proteomes" id="UP001058980">
    <property type="component" value="Chromosome"/>
</dbReference>
<organism evidence="1 2">
    <name type="scientific">Pandoraea commovens</name>
    <dbReference type="NCBI Taxonomy" id="2508289"/>
    <lineage>
        <taxon>Bacteria</taxon>
        <taxon>Pseudomonadati</taxon>
        <taxon>Pseudomonadota</taxon>
        <taxon>Betaproteobacteria</taxon>
        <taxon>Burkholderiales</taxon>
        <taxon>Burkholderiaceae</taxon>
        <taxon>Pandoraea</taxon>
    </lineage>
</organism>
<accession>A0ABY5QMI3</accession>
<name>A0ABY5QMI3_9BURK</name>
<sequence>MQNMIQGFSGGTTCSTRGLFLLDGLASIERADDNRSTVQAMFACLPR</sequence>
<dbReference type="RefSeq" id="WP_174984116.1">
    <property type="nucleotide sequence ID" value="NZ_CABPSA010000001.1"/>
</dbReference>